<evidence type="ECO:0000256" key="3">
    <source>
        <dbReference type="SAM" id="MobiDB-lite"/>
    </source>
</evidence>
<dbReference type="PANTHER" id="PTHR15350:SF5">
    <property type="entry name" value="COP9 SIGNALOSOME COMPLEX SUBUNIT 7"/>
    <property type="match status" value="1"/>
</dbReference>
<dbReference type="GO" id="GO:0008180">
    <property type="term" value="C:COP9 signalosome"/>
    <property type="evidence" value="ECO:0007669"/>
    <property type="project" value="UniProtKB-KW"/>
</dbReference>
<proteinExistence type="inferred from homology"/>
<dbReference type="EMBL" id="MU003799">
    <property type="protein sequence ID" value="KAF2720473.1"/>
    <property type="molecule type" value="Genomic_DNA"/>
</dbReference>
<dbReference type="Pfam" id="PF22061">
    <property type="entry name" value="CSN7_HB_subdom"/>
    <property type="match status" value="1"/>
</dbReference>
<dbReference type="OrthoDB" id="10265275at2759"/>
<dbReference type="AlphaFoldDB" id="A0A9P4Q721"/>
<dbReference type="InterPro" id="IPR045237">
    <property type="entry name" value="COPS7/eIF3m"/>
</dbReference>
<evidence type="ECO:0000313" key="6">
    <source>
        <dbReference type="Proteomes" id="UP000799441"/>
    </source>
</evidence>
<name>A0A9P4Q721_9PEZI</name>
<comment type="caution">
    <text evidence="5">The sequence shown here is derived from an EMBL/GenBank/DDBJ whole genome shotgun (WGS) entry which is preliminary data.</text>
</comment>
<reference evidence="5" key="1">
    <citation type="journal article" date="2020" name="Stud. Mycol.">
        <title>101 Dothideomycetes genomes: a test case for predicting lifestyles and emergence of pathogens.</title>
        <authorList>
            <person name="Haridas S."/>
            <person name="Albert R."/>
            <person name="Binder M."/>
            <person name="Bloem J."/>
            <person name="Labutti K."/>
            <person name="Salamov A."/>
            <person name="Andreopoulos B."/>
            <person name="Baker S."/>
            <person name="Barry K."/>
            <person name="Bills G."/>
            <person name="Bluhm B."/>
            <person name="Cannon C."/>
            <person name="Castanera R."/>
            <person name="Culley D."/>
            <person name="Daum C."/>
            <person name="Ezra D."/>
            <person name="Gonzalez J."/>
            <person name="Henrissat B."/>
            <person name="Kuo A."/>
            <person name="Liang C."/>
            <person name="Lipzen A."/>
            <person name="Lutzoni F."/>
            <person name="Magnuson J."/>
            <person name="Mondo S."/>
            <person name="Nolan M."/>
            <person name="Ohm R."/>
            <person name="Pangilinan J."/>
            <person name="Park H.-J."/>
            <person name="Ramirez L."/>
            <person name="Alfaro M."/>
            <person name="Sun H."/>
            <person name="Tritt A."/>
            <person name="Yoshinaga Y."/>
            <person name="Zwiers L.-H."/>
            <person name="Turgeon B."/>
            <person name="Goodwin S."/>
            <person name="Spatafora J."/>
            <person name="Crous P."/>
            <person name="Grigoriev I."/>
        </authorList>
    </citation>
    <scope>NUCLEOTIDE SEQUENCE</scope>
    <source>
        <strain evidence="5">CBS 116435</strain>
    </source>
</reference>
<gene>
    <name evidence="5" type="ORF">K431DRAFT_313326</name>
</gene>
<evidence type="ECO:0000256" key="2">
    <source>
        <dbReference type="ARBA" id="ARBA00022790"/>
    </source>
</evidence>
<keyword evidence="2" id="KW-0736">Signalosome</keyword>
<dbReference type="Proteomes" id="UP000799441">
    <property type="component" value="Unassembled WGS sequence"/>
</dbReference>
<keyword evidence="6" id="KW-1185">Reference proteome</keyword>
<dbReference type="Pfam" id="PF01399">
    <property type="entry name" value="PCI"/>
    <property type="match status" value="1"/>
</dbReference>
<evidence type="ECO:0000256" key="1">
    <source>
        <dbReference type="ARBA" id="ARBA00008482"/>
    </source>
</evidence>
<dbReference type="InterPro" id="IPR000717">
    <property type="entry name" value="PCI_dom"/>
</dbReference>
<evidence type="ECO:0000313" key="5">
    <source>
        <dbReference type="EMBL" id="KAF2720473.1"/>
    </source>
</evidence>
<organism evidence="5 6">
    <name type="scientific">Polychaeton citri CBS 116435</name>
    <dbReference type="NCBI Taxonomy" id="1314669"/>
    <lineage>
        <taxon>Eukaryota</taxon>
        <taxon>Fungi</taxon>
        <taxon>Dikarya</taxon>
        <taxon>Ascomycota</taxon>
        <taxon>Pezizomycotina</taxon>
        <taxon>Dothideomycetes</taxon>
        <taxon>Dothideomycetidae</taxon>
        <taxon>Capnodiales</taxon>
        <taxon>Capnodiaceae</taxon>
        <taxon>Polychaeton</taxon>
    </lineage>
</organism>
<accession>A0A9P4Q721</accession>
<dbReference type="PANTHER" id="PTHR15350">
    <property type="entry name" value="COP9 SIGNALOSOME COMPLEX SUBUNIT 7/DENDRITIC CELL PROTEIN GA17"/>
    <property type="match status" value="1"/>
</dbReference>
<feature type="domain" description="PCI" evidence="4">
    <location>
        <begin position="1"/>
        <end position="165"/>
    </location>
</feature>
<protein>
    <recommendedName>
        <fullName evidence="4">PCI domain-containing protein</fullName>
    </recommendedName>
</protein>
<dbReference type="PROSITE" id="PS50250">
    <property type="entry name" value="PCI"/>
    <property type="match status" value="1"/>
</dbReference>
<comment type="similarity">
    <text evidence="1">Belongs to the CSN7/EIF3M family. CSN7 subfamily.</text>
</comment>
<evidence type="ECO:0000259" key="4">
    <source>
        <dbReference type="PROSITE" id="PS50250"/>
    </source>
</evidence>
<dbReference type="SMART" id="SM00088">
    <property type="entry name" value="PINT"/>
    <property type="match status" value="1"/>
</dbReference>
<feature type="region of interest" description="Disordered" evidence="3">
    <location>
        <begin position="231"/>
        <end position="282"/>
    </location>
</feature>
<sequence>MDQSRAINALEPFLALAKSATSPRAAADLITQATSAPNTYVFAELLQQPNIQQLARQEQYGSHYTQLQMFAWGTWESYHATPNLPELSSTQQLKLRLLSLLTISSEKPSASSKQHHLSYSSLSSRLDLRSAIDLEHLVTQAIYENLITATLNPADQTVVITSVAPLRDLAPGSVQTLVSELAAWGGRCDTVLSDLEAEIAKVKADAVKRAAREAKADRQIKAATEVEAKGMPTRGINKKEEDGEDGDAMEIDSGSALGTGGGKKRGSSTLGHVLGKLGRRPG</sequence>